<feature type="signal peptide" evidence="2">
    <location>
        <begin position="1"/>
        <end position="21"/>
    </location>
</feature>
<dbReference type="NCBIfam" id="NF005315">
    <property type="entry name" value="PRK06849.1"/>
    <property type="match status" value="1"/>
</dbReference>
<evidence type="ECO:0000313" key="3">
    <source>
        <dbReference type="EMBL" id="TCK25602.1"/>
    </source>
</evidence>
<evidence type="ECO:0000256" key="1">
    <source>
        <dbReference type="SAM" id="MobiDB-lite"/>
    </source>
</evidence>
<proteinExistence type="predicted"/>
<dbReference type="SUPFAM" id="SSF56059">
    <property type="entry name" value="Glutathione synthetase ATP-binding domain-like"/>
    <property type="match status" value="1"/>
</dbReference>
<dbReference type="Gene3D" id="3.40.50.20">
    <property type="match status" value="1"/>
</dbReference>
<organism evidence="3 4">
    <name type="scientific">Pseudonocardia endophytica</name>
    <dbReference type="NCBI Taxonomy" id="401976"/>
    <lineage>
        <taxon>Bacteria</taxon>
        <taxon>Bacillati</taxon>
        <taxon>Actinomycetota</taxon>
        <taxon>Actinomycetes</taxon>
        <taxon>Pseudonocardiales</taxon>
        <taxon>Pseudonocardiaceae</taxon>
        <taxon>Pseudonocardia</taxon>
    </lineage>
</organism>
<protein>
    <recommendedName>
        <fullName evidence="5">ATP-grasp domain-containing protein</fullName>
    </recommendedName>
</protein>
<feature type="chain" id="PRO_5020712824" description="ATP-grasp domain-containing protein" evidence="2">
    <location>
        <begin position="22"/>
        <end position="469"/>
    </location>
</feature>
<feature type="region of interest" description="Disordered" evidence="1">
    <location>
        <begin position="40"/>
        <end position="75"/>
    </location>
</feature>
<dbReference type="RefSeq" id="WP_243653328.1">
    <property type="nucleotide sequence ID" value="NZ_SMFZ01000001.1"/>
</dbReference>
<comment type="caution">
    <text evidence="3">The sequence shown here is derived from an EMBL/GenBank/DDBJ whole genome shotgun (WGS) entry which is preliminary data.</text>
</comment>
<reference evidence="3 4" key="1">
    <citation type="submission" date="2019-03" db="EMBL/GenBank/DDBJ databases">
        <title>Sequencing the genomes of 1000 actinobacteria strains.</title>
        <authorList>
            <person name="Klenk H.-P."/>
        </authorList>
    </citation>
    <scope>NUCLEOTIDE SEQUENCE [LARGE SCALE GENOMIC DNA]</scope>
    <source>
        <strain evidence="3 4">DSM 44969</strain>
    </source>
</reference>
<dbReference type="EMBL" id="SMFZ01000001">
    <property type="protein sequence ID" value="TCK25602.1"/>
    <property type="molecule type" value="Genomic_DNA"/>
</dbReference>
<keyword evidence="4" id="KW-1185">Reference proteome</keyword>
<sequence>MARLRTLGMLALLTAALPLDAAVTATAWLAGRVRGARSPAAARATRGDDAPPGVGDTAPGGAGDAASRGVDGRGAHDAAPRTVLLSGGKMTKSLALARAFHRAGHRVVLAESARHRLTGHRFSRAVDRFRTIPEPTDPGYADALLEIVRAEDVDVYVPVCSPVSSVADARAVPVLAPHCEVLHVGPDVIGLLDDKDRFAEAAASFGLDVPETHRITDPAQVAAFDFDARPGRTFVLKSIAYDPVRRLDLTPLPRPTPAGTEAVARSLPISSENPWILQEFVEGREFCTHSTVRDGEVTLHGCCASSSFQVNYGHLERPAIEKWVRRFVGGLGLTGQVSFDFIEARDGRLVAIECNPRTHSAITMFHDTPGVADAYLGRGTGTLVPRPGARPTYWTYHEVWRLLSGPDRLGTLRTILRGTDAVLDRDDPLPFLALHHLQIPWLLLRTLRRGPDWVRIDLNIGKIVEPAGD</sequence>
<evidence type="ECO:0000313" key="4">
    <source>
        <dbReference type="Proteomes" id="UP000295560"/>
    </source>
</evidence>
<dbReference type="Gene3D" id="3.30.470.20">
    <property type="entry name" value="ATP-grasp fold, B domain"/>
    <property type="match status" value="1"/>
</dbReference>
<gene>
    <name evidence="3" type="ORF">EV378_1416</name>
</gene>
<name>A0A4R1I686_PSEEN</name>
<keyword evidence="2" id="KW-0732">Signal</keyword>
<evidence type="ECO:0000256" key="2">
    <source>
        <dbReference type="SAM" id="SignalP"/>
    </source>
</evidence>
<dbReference type="AlphaFoldDB" id="A0A4R1I686"/>
<evidence type="ECO:0008006" key="5">
    <source>
        <dbReference type="Google" id="ProtNLM"/>
    </source>
</evidence>
<dbReference type="Proteomes" id="UP000295560">
    <property type="component" value="Unassembled WGS sequence"/>
</dbReference>
<accession>A0A4R1I686</accession>